<dbReference type="Proteomes" id="UP000275225">
    <property type="component" value="Unassembled WGS sequence"/>
</dbReference>
<comment type="caution">
    <text evidence="2">The sequence shown here is derived from an EMBL/GenBank/DDBJ whole genome shotgun (WGS) entry which is preliminary data.</text>
</comment>
<dbReference type="AlphaFoldDB" id="A0A3N6X816"/>
<dbReference type="OrthoDB" id="3826566at2"/>
<dbReference type="RefSeq" id="WP_124235370.1">
    <property type="nucleotide sequence ID" value="NZ_JBHUFI010000007.1"/>
</dbReference>
<proteinExistence type="predicted"/>
<sequence>MRERAAAVPEFVLVLLVLLPLVFGLVQLGLVLHVRTTLTAAASEGARSGSPLGAGPHEAEVRTRHLIQATLADRFARDVSAEPVVIDGVPAMTVTVEAEVPALGVAGPAVPLSVSAHAIRQEEP</sequence>
<keyword evidence="3" id="KW-1185">Reference proteome</keyword>
<evidence type="ECO:0000313" key="2">
    <source>
        <dbReference type="EMBL" id="RQN10175.1"/>
    </source>
</evidence>
<gene>
    <name evidence="2" type="ORF">EHW97_01420</name>
</gene>
<feature type="domain" description="TadE-like" evidence="1">
    <location>
        <begin position="5"/>
        <end position="47"/>
    </location>
</feature>
<evidence type="ECO:0000259" key="1">
    <source>
        <dbReference type="Pfam" id="PF07811"/>
    </source>
</evidence>
<organism evidence="2 3">
    <name type="scientific">Aeromicrobium camelliae</name>
    <dbReference type="NCBI Taxonomy" id="1538144"/>
    <lineage>
        <taxon>Bacteria</taxon>
        <taxon>Bacillati</taxon>
        <taxon>Actinomycetota</taxon>
        <taxon>Actinomycetes</taxon>
        <taxon>Propionibacteriales</taxon>
        <taxon>Nocardioidaceae</taxon>
        <taxon>Aeromicrobium</taxon>
    </lineage>
</organism>
<evidence type="ECO:0000313" key="3">
    <source>
        <dbReference type="Proteomes" id="UP000275225"/>
    </source>
</evidence>
<dbReference type="Pfam" id="PF07811">
    <property type="entry name" value="TadE"/>
    <property type="match status" value="1"/>
</dbReference>
<accession>A0A3N6X816</accession>
<dbReference type="EMBL" id="RQJX01000001">
    <property type="protein sequence ID" value="RQN10175.1"/>
    <property type="molecule type" value="Genomic_DNA"/>
</dbReference>
<reference evidence="2 3" key="1">
    <citation type="submission" date="2018-11" db="EMBL/GenBank/DDBJ databases">
        <authorList>
            <person name="Li F."/>
        </authorList>
    </citation>
    <scope>NUCLEOTIDE SEQUENCE [LARGE SCALE GENOMIC DNA]</scope>
    <source>
        <strain evidence="2 3">YS17T</strain>
    </source>
</reference>
<name>A0A3N6X816_9ACTN</name>
<protein>
    <submittedName>
        <fullName evidence="2">Pilus assembly protein</fullName>
    </submittedName>
</protein>
<dbReference type="InterPro" id="IPR012495">
    <property type="entry name" value="TadE-like_dom"/>
</dbReference>